<dbReference type="SUPFAM" id="SSF54518">
    <property type="entry name" value="Tubby C-terminal domain-like"/>
    <property type="match status" value="1"/>
</dbReference>
<dbReference type="Pfam" id="PF04525">
    <property type="entry name" value="LOR"/>
    <property type="match status" value="1"/>
</dbReference>
<organism evidence="2 3">
    <name type="scientific">Rotaria sordida</name>
    <dbReference type="NCBI Taxonomy" id="392033"/>
    <lineage>
        <taxon>Eukaryota</taxon>
        <taxon>Metazoa</taxon>
        <taxon>Spiralia</taxon>
        <taxon>Gnathifera</taxon>
        <taxon>Rotifera</taxon>
        <taxon>Eurotatoria</taxon>
        <taxon>Bdelloidea</taxon>
        <taxon>Philodinida</taxon>
        <taxon>Philodinidae</taxon>
        <taxon>Rotaria</taxon>
    </lineage>
</organism>
<accession>A0A813WAP2</accession>
<gene>
    <name evidence="2" type="ORF">ZHD862_LOCUS4858</name>
</gene>
<sequence length="178" mass="20478">MASSSRLYRIHRKHLSNNHQFEIGNDTDEIVYTVRSTPLSLLDKLSLYEASTDKELIKIREEILQLHLVYNISAVTENGDNDQHLATVKRSHDQHHFESTVEVDSIYGIYKVEPIGDLFDHGFKLTTGNKTVADVTKNTKLLKNTELCLVEINDDNGGDLFLLALVIVIWYAKRWRHM</sequence>
<evidence type="ECO:0000313" key="3">
    <source>
        <dbReference type="Proteomes" id="UP000663864"/>
    </source>
</evidence>
<evidence type="ECO:0000256" key="1">
    <source>
        <dbReference type="ARBA" id="ARBA00005437"/>
    </source>
</evidence>
<dbReference type="InterPro" id="IPR038595">
    <property type="entry name" value="LOR_sf"/>
</dbReference>
<dbReference type="AlphaFoldDB" id="A0A813WAP2"/>
<dbReference type="EMBL" id="CAJNOT010000121">
    <property type="protein sequence ID" value="CAF0850642.1"/>
    <property type="molecule type" value="Genomic_DNA"/>
</dbReference>
<reference evidence="2" key="1">
    <citation type="submission" date="2021-02" db="EMBL/GenBank/DDBJ databases">
        <authorList>
            <person name="Nowell W R."/>
        </authorList>
    </citation>
    <scope>NUCLEOTIDE SEQUENCE</scope>
</reference>
<dbReference type="Gene3D" id="2.40.160.200">
    <property type="entry name" value="LURP1-related"/>
    <property type="match status" value="1"/>
</dbReference>
<name>A0A813WAP2_9BILA</name>
<comment type="similarity">
    <text evidence="1">Belongs to the LOR family.</text>
</comment>
<evidence type="ECO:0000313" key="2">
    <source>
        <dbReference type="EMBL" id="CAF0850642.1"/>
    </source>
</evidence>
<protein>
    <submittedName>
        <fullName evidence="2">Uncharacterized protein</fullName>
    </submittedName>
</protein>
<dbReference type="InterPro" id="IPR007612">
    <property type="entry name" value="LOR"/>
</dbReference>
<proteinExistence type="inferred from homology"/>
<dbReference type="Proteomes" id="UP000663864">
    <property type="component" value="Unassembled WGS sequence"/>
</dbReference>
<dbReference type="InterPro" id="IPR025659">
    <property type="entry name" value="Tubby-like_C"/>
</dbReference>
<comment type="caution">
    <text evidence="2">The sequence shown here is derived from an EMBL/GenBank/DDBJ whole genome shotgun (WGS) entry which is preliminary data.</text>
</comment>